<comment type="similarity">
    <text evidence="2">Belongs to the amino acid/polyamine transporter 2 family.</text>
</comment>
<evidence type="ECO:0000259" key="8">
    <source>
        <dbReference type="Pfam" id="PF01490"/>
    </source>
</evidence>
<dbReference type="InterPro" id="IPR013057">
    <property type="entry name" value="AA_transpt_TM"/>
</dbReference>
<evidence type="ECO:0000256" key="7">
    <source>
        <dbReference type="SAM" id="Phobius"/>
    </source>
</evidence>
<feature type="domain" description="Amino acid transporter transmembrane" evidence="8">
    <location>
        <begin position="45"/>
        <end position="439"/>
    </location>
</feature>
<feature type="transmembrane region" description="Helical" evidence="7">
    <location>
        <begin position="150"/>
        <end position="171"/>
    </location>
</feature>
<keyword evidence="10" id="KW-1185">Reference proteome</keyword>
<feature type="transmembrane region" description="Helical" evidence="7">
    <location>
        <begin position="306"/>
        <end position="331"/>
    </location>
</feature>
<dbReference type="Proteomes" id="UP001152649">
    <property type="component" value="Unassembled WGS sequence"/>
</dbReference>
<evidence type="ECO:0000256" key="5">
    <source>
        <dbReference type="ARBA" id="ARBA00023136"/>
    </source>
</evidence>
<dbReference type="GO" id="GO:0016020">
    <property type="term" value="C:membrane"/>
    <property type="evidence" value="ECO:0007669"/>
    <property type="project" value="UniProtKB-SubCell"/>
</dbReference>
<evidence type="ECO:0000256" key="2">
    <source>
        <dbReference type="ARBA" id="ARBA00008066"/>
    </source>
</evidence>
<keyword evidence="3 7" id="KW-0812">Transmembrane</keyword>
<name>A0A9W4JJM8_9EURO</name>
<evidence type="ECO:0000256" key="4">
    <source>
        <dbReference type="ARBA" id="ARBA00022989"/>
    </source>
</evidence>
<dbReference type="EMBL" id="CAJVPG010000333">
    <property type="protein sequence ID" value="CAG8396463.1"/>
    <property type="molecule type" value="Genomic_DNA"/>
</dbReference>
<dbReference type="Pfam" id="PF01490">
    <property type="entry name" value="Aa_trans"/>
    <property type="match status" value="1"/>
</dbReference>
<feature type="transmembrane region" description="Helical" evidence="7">
    <location>
        <begin position="73"/>
        <end position="94"/>
    </location>
</feature>
<feature type="transmembrane region" description="Helical" evidence="7">
    <location>
        <begin position="419"/>
        <end position="444"/>
    </location>
</feature>
<reference evidence="9" key="1">
    <citation type="submission" date="2021-07" db="EMBL/GenBank/DDBJ databases">
        <authorList>
            <person name="Branca A.L. A."/>
        </authorList>
    </citation>
    <scope>NUCLEOTIDE SEQUENCE</scope>
</reference>
<gene>
    <name evidence="9" type="ORF">PSALAMII_LOCUS7348</name>
</gene>
<accession>A0A9W4JJM8</accession>
<feature type="transmembrane region" description="Helical" evidence="7">
    <location>
        <begin position="122"/>
        <end position="144"/>
    </location>
</feature>
<evidence type="ECO:0000313" key="10">
    <source>
        <dbReference type="Proteomes" id="UP001152649"/>
    </source>
</evidence>
<comment type="caution">
    <text evidence="9">The sequence shown here is derived from an EMBL/GenBank/DDBJ whole genome shotgun (WGS) entry which is preliminary data.</text>
</comment>
<feature type="transmembrane region" description="Helical" evidence="7">
    <location>
        <begin position="265"/>
        <end position="286"/>
    </location>
</feature>
<sequence length="463" mass="49110">MPGSTKSGVEMGDKPSKPGESLPAQEDAVFGVITEDGPNYRNVGTLGAMALMIKTQFGLGVLSIPQVFDSLGIIPGFVCVIAIATVTTWSNYVIGTFKLKHPEVYSIDDAGDLMFGRVGREILGFMVCVYWIFCCGSGLLSTSIGLNAVSAHGTCTAVFVAVSAVAAYSVGSIRTLGKMKWTAWAGVASVFVAVLTTTIAVGLQGRPPAASGIENWQSDYKLVGKPSFTKAMTAVASTIFAYAGTPGFFTIAAEMRDPTTYTRSLLACQGTITAIYLSIGTVIYYYCGSYVSSPALGSAGTLIKKVSYGIALPGLIVSTVIVLHFSSKYLFVRILRGSEHLTANTFKHWATWLGCTFFITISSYLIASGIPIFGDLVSLIGALLGTFMSFQPMGCMWLYDNWKSGREQPNVKWMLLSGWNVLIIVGGTFIMVSGTYASVVNIIASSKATSGSSAWSCADNSNS</sequence>
<evidence type="ECO:0000256" key="3">
    <source>
        <dbReference type="ARBA" id="ARBA00022692"/>
    </source>
</evidence>
<organism evidence="9 10">
    <name type="scientific">Penicillium salamii</name>
    <dbReference type="NCBI Taxonomy" id="1612424"/>
    <lineage>
        <taxon>Eukaryota</taxon>
        <taxon>Fungi</taxon>
        <taxon>Dikarya</taxon>
        <taxon>Ascomycota</taxon>
        <taxon>Pezizomycotina</taxon>
        <taxon>Eurotiomycetes</taxon>
        <taxon>Eurotiomycetidae</taxon>
        <taxon>Eurotiales</taxon>
        <taxon>Aspergillaceae</taxon>
        <taxon>Penicillium</taxon>
    </lineage>
</organism>
<keyword evidence="4 7" id="KW-1133">Transmembrane helix</keyword>
<dbReference type="FunFam" id="1.20.1740.10:FF:000039">
    <property type="entry name" value="Neutral amino acid transporter (Eurofung)"/>
    <property type="match status" value="1"/>
</dbReference>
<keyword evidence="5 7" id="KW-0472">Membrane</keyword>
<dbReference type="PANTHER" id="PTHR22950">
    <property type="entry name" value="AMINO ACID TRANSPORTER"/>
    <property type="match status" value="1"/>
</dbReference>
<feature type="transmembrane region" description="Helical" evidence="7">
    <location>
        <begin position="231"/>
        <end position="253"/>
    </location>
</feature>
<dbReference type="GO" id="GO:0015179">
    <property type="term" value="F:L-amino acid transmembrane transporter activity"/>
    <property type="evidence" value="ECO:0007669"/>
    <property type="project" value="TreeGrafter"/>
</dbReference>
<feature type="transmembrane region" description="Helical" evidence="7">
    <location>
        <begin position="183"/>
        <end position="203"/>
    </location>
</feature>
<dbReference type="OrthoDB" id="40134at2759"/>
<proteinExistence type="inferred from homology"/>
<dbReference type="AlphaFoldDB" id="A0A9W4JJM8"/>
<feature type="transmembrane region" description="Helical" evidence="7">
    <location>
        <begin position="379"/>
        <end position="399"/>
    </location>
</feature>
<evidence type="ECO:0000313" key="9">
    <source>
        <dbReference type="EMBL" id="CAG8396463.1"/>
    </source>
</evidence>
<evidence type="ECO:0000256" key="6">
    <source>
        <dbReference type="SAM" id="MobiDB-lite"/>
    </source>
</evidence>
<protein>
    <recommendedName>
        <fullName evidence="8">Amino acid transporter transmembrane domain-containing protein</fullName>
    </recommendedName>
</protein>
<comment type="subcellular location">
    <subcellularLocation>
        <location evidence="1">Membrane</location>
        <topology evidence="1">Multi-pass membrane protein</topology>
    </subcellularLocation>
</comment>
<feature type="transmembrane region" description="Helical" evidence="7">
    <location>
        <begin position="352"/>
        <end position="373"/>
    </location>
</feature>
<evidence type="ECO:0000256" key="1">
    <source>
        <dbReference type="ARBA" id="ARBA00004141"/>
    </source>
</evidence>
<dbReference type="PANTHER" id="PTHR22950:SF683">
    <property type="entry name" value="AMINO ACID TRANSPORTER (EUROFUNG)"/>
    <property type="match status" value="1"/>
</dbReference>
<feature type="region of interest" description="Disordered" evidence="6">
    <location>
        <begin position="1"/>
        <end position="23"/>
    </location>
</feature>